<name>A0A4S3MA22_9RHOB</name>
<reference evidence="3 4" key="1">
    <citation type="submission" date="2019-04" db="EMBL/GenBank/DDBJ databases">
        <title>Draft genome sequence of Youngimonas vesicularis.</title>
        <authorList>
            <person name="Hameed A."/>
        </authorList>
    </citation>
    <scope>NUCLEOTIDE SEQUENCE [LARGE SCALE GENOMIC DNA]</scope>
    <source>
        <strain evidence="3 4">CC-AMW-E</strain>
    </source>
</reference>
<dbReference type="SMART" id="SM00935">
    <property type="entry name" value="OmpH"/>
    <property type="match status" value="1"/>
</dbReference>
<comment type="caution">
    <text evidence="3">The sequence shown here is derived from an EMBL/GenBank/DDBJ whole genome shotgun (WGS) entry which is preliminary data.</text>
</comment>
<evidence type="ECO:0000256" key="1">
    <source>
        <dbReference type="SAM" id="Coils"/>
    </source>
</evidence>
<keyword evidence="1" id="KW-0175">Coiled coil</keyword>
<proteinExistence type="predicted"/>
<gene>
    <name evidence="3" type="ORF">E7681_08205</name>
</gene>
<dbReference type="Gene3D" id="3.30.910.20">
    <property type="entry name" value="Skp domain"/>
    <property type="match status" value="1"/>
</dbReference>
<dbReference type="InterPro" id="IPR005632">
    <property type="entry name" value="Chaperone_Skp"/>
</dbReference>
<accession>A0A4S3MA22</accession>
<feature type="chain" id="PRO_5020199657" evidence="2">
    <location>
        <begin position="25"/>
        <end position="196"/>
    </location>
</feature>
<sequence>MRGWIEKGLALLALLLLVATAAPAQDAQVVQSPVLTVDSERLFVGSGFGQRIAAEFEANGKALEAENRRIEAELIAEEKKLTERRPSLTPEAFRTLADAFDAKVEKIRAQQNAKSRTLTQSTDTARRQFLVAARPVLEQIMQDANAGIIVERRSVFLSMRTIDITDLAIERINSVIGDGSSLPPLEPTPAPQNGQN</sequence>
<dbReference type="AlphaFoldDB" id="A0A4S3MA22"/>
<dbReference type="SUPFAM" id="SSF111384">
    <property type="entry name" value="OmpH-like"/>
    <property type="match status" value="1"/>
</dbReference>
<dbReference type="InterPro" id="IPR024930">
    <property type="entry name" value="Skp_dom_sf"/>
</dbReference>
<dbReference type="GO" id="GO:0051082">
    <property type="term" value="F:unfolded protein binding"/>
    <property type="evidence" value="ECO:0007669"/>
    <property type="project" value="InterPro"/>
</dbReference>
<dbReference type="RefSeq" id="WP_136338784.1">
    <property type="nucleotide sequence ID" value="NZ_SSMD01000003.1"/>
</dbReference>
<evidence type="ECO:0000256" key="2">
    <source>
        <dbReference type="SAM" id="SignalP"/>
    </source>
</evidence>
<dbReference type="OrthoDB" id="7868372at2"/>
<dbReference type="Proteomes" id="UP000306113">
    <property type="component" value="Unassembled WGS sequence"/>
</dbReference>
<feature type="coiled-coil region" evidence="1">
    <location>
        <begin position="53"/>
        <end position="80"/>
    </location>
</feature>
<protein>
    <submittedName>
        <fullName evidence="3">OmpH family outer membrane protein</fullName>
    </submittedName>
</protein>
<evidence type="ECO:0000313" key="3">
    <source>
        <dbReference type="EMBL" id="THD74928.1"/>
    </source>
</evidence>
<dbReference type="EMBL" id="SSMD01000003">
    <property type="protein sequence ID" value="THD74928.1"/>
    <property type="molecule type" value="Genomic_DNA"/>
</dbReference>
<feature type="signal peptide" evidence="2">
    <location>
        <begin position="1"/>
        <end position="24"/>
    </location>
</feature>
<organism evidence="3 4">
    <name type="scientific">Thalassobius vesicularis</name>
    <dbReference type="NCBI Taxonomy" id="1294297"/>
    <lineage>
        <taxon>Bacteria</taxon>
        <taxon>Pseudomonadati</taxon>
        <taxon>Pseudomonadota</taxon>
        <taxon>Alphaproteobacteria</taxon>
        <taxon>Rhodobacterales</taxon>
        <taxon>Roseobacteraceae</taxon>
        <taxon>Thalassovita</taxon>
    </lineage>
</organism>
<dbReference type="Pfam" id="PF03938">
    <property type="entry name" value="OmpH"/>
    <property type="match status" value="1"/>
</dbReference>
<keyword evidence="4" id="KW-1185">Reference proteome</keyword>
<evidence type="ECO:0000313" key="4">
    <source>
        <dbReference type="Proteomes" id="UP000306113"/>
    </source>
</evidence>
<keyword evidence="2" id="KW-0732">Signal</keyword>